<dbReference type="Pfam" id="PF02934">
    <property type="entry name" value="GatB_N"/>
    <property type="match status" value="1"/>
</dbReference>
<dbReference type="SUPFAM" id="SSF55931">
    <property type="entry name" value="Glutamine synthetase/guanido kinase"/>
    <property type="match status" value="1"/>
</dbReference>
<evidence type="ECO:0000256" key="2">
    <source>
        <dbReference type="ARBA" id="ARBA00022741"/>
    </source>
</evidence>
<dbReference type="Proteomes" id="UP000887540">
    <property type="component" value="Unplaced"/>
</dbReference>
<keyword evidence="6" id="KW-1185">Reference proteome</keyword>
<evidence type="ECO:0000256" key="1">
    <source>
        <dbReference type="ARBA" id="ARBA00022598"/>
    </source>
</evidence>
<evidence type="ECO:0000313" key="6">
    <source>
        <dbReference type="Proteomes" id="UP000887540"/>
    </source>
</evidence>
<sequence length="386" mass="44745">MPSGYQITQQDHPIAKNGYFDFYVHSQIQLETDSGKSLIHGDRHLVDLNRAGVGLIEIVTLPELHSPDEAMALMEQLRLYFVHNKICMGDLFKGQIRADANVSMRKDGVNYPRVEIKNINSMNHLRRAIEGEIERQRKILQEGGIVEEETRSLLDDNLTSKASRSKGDSLDYRIIPEPNLPRLIIEPKWIQEAKEQLRLDLQHLKYIKEYNMNPHAALQIATDASLNKFVSKSITGMKIPVEKFLDSLSALENICSKLHVHYPPDKENFPQIFVELLHLETTGRITRFICKDLIKFYLEANEFIPVEQKIEKERLWRITDPTDIMRAIEETMESFPKVVEKALLEDKKRNHFNKLRNEVVLLSKRKISMEDVEDGLTRKLSILKPK</sequence>
<evidence type="ECO:0000256" key="3">
    <source>
        <dbReference type="ARBA" id="ARBA00022840"/>
    </source>
</evidence>
<keyword evidence="2" id="KW-0547">Nucleotide-binding</keyword>
<dbReference type="InterPro" id="IPR017959">
    <property type="entry name" value="Asn/Gln-tRNA_amidoTrfase_suB/E"/>
</dbReference>
<dbReference type="InterPro" id="IPR017958">
    <property type="entry name" value="Gln-tRNA_amidoTrfase_suB_CS"/>
</dbReference>
<evidence type="ECO:0000259" key="5">
    <source>
        <dbReference type="Pfam" id="PF02934"/>
    </source>
</evidence>
<keyword evidence="1" id="KW-0436">Ligase</keyword>
<name>A0A914CBS9_9BILA</name>
<dbReference type="GO" id="GO:0030956">
    <property type="term" value="C:glutamyl-tRNA(Gln) amidotransferase complex"/>
    <property type="evidence" value="ECO:0007669"/>
    <property type="project" value="TreeGrafter"/>
</dbReference>
<dbReference type="GO" id="GO:0070681">
    <property type="term" value="P:glutaminyl-tRNAGln biosynthesis via transamidation"/>
    <property type="evidence" value="ECO:0007669"/>
    <property type="project" value="TreeGrafter"/>
</dbReference>
<dbReference type="PROSITE" id="PS01234">
    <property type="entry name" value="GATB"/>
    <property type="match status" value="1"/>
</dbReference>
<dbReference type="WBParaSite" id="ACRNAN_Path_818.g3110.t1">
    <property type="protein sequence ID" value="ACRNAN_Path_818.g3110.t1"/>
    <property type="gene ID" value="ACRNAN_Path_818.g3110"/>
</dbReference>
<feature type="domain" description="Aspartyl/Glutamyl-tRNA(Gln) amidotransferase subunit B/E catalytic" evidence="5">
    <location>
        <begin position="1"/>
        <end position="191"/>
    </location>
</feature>
<accession>A0A914CBS9</accession>
<keyword evidence="3" id="KW-0067">ATP-binding</keyword>
<dbReference type="PANTHER" id="PTHR11659:SF0">
    <property type="entry name" value="GLUTAMYL-TRNA(GLN) AMIDOTRANSFERASE SUBUNIT B, MITOCHONDRIAL"/>
    <property type="match status" value="1"/>
</dbReference>
<dbReference type="GO" id="GO:0050567">
    <property type="term" value="F:glutaminyl-tRNA synthase (glutamine-hydrolyzing) activity"/>
    <property type="evidence" value="ECO:0007669"/>
    <property type="project" value="TreeGrafter"/>
</dbReference>
<evidence type="ECO:0000256" key="4">
    <source>
        <dbReference type="ARBA" id="ARBA00022917"/>
    </source>
</evidence>
<proteinExistence type="predicted"/>
<protein>
    <submittedName>
        <fullName evidence="7">Glutamyl-tRNA(Gln) amidotransferase subunit B, mitochondrial</fullName>
    </submittedName>
</protein>
<organism evidence="6 7">
    <name type="scientific">Acrobeloides nanus</name>
    <dbReference type="NCBI Taxonomy" id="290746"/>
    <lineage>
        <taxon>Eukaryota</taxon>
        <taxon>Metazoa</taxon>
        <taxon>Ecdysozoa</taxon>
        <taxon>Nematoda</taxon>
        <taxon>Chromadorea</taxon>
        <taxon>Rhabditida</taxon>
        <taxon>Tylenchina</taxon>
        <taxon>Cephalobomorpha</taxon>
        <taxon>Cephaloboidea</taxon>
        <taxon>Cephalobidae</taxon>
        <taxon>Acrobeloides</taxon>
    </lineage>
</organism>
<dbReference type="GO" id="GO:0032543">
    <property type="term" value="P:mitochondrial translation"/>
    <property type="evidence" value="ECO:0007669"/>
    <property type="project" value="TreeGrafter"/>
</dbReference>
<dbReference type="PANTHER" id="PTHR11659">
    <property type="entry name" value="GLUTAMYL-TRNA GLN AMIDOTRANSFERASE SUBUNIT B MITOCHONDRIAL AND PROKARYOTIC PET112-RELATED"/>
    <property type="match status" value="1"/>
</dbReference>
<dbReference type="AlphaFoldDB" id="A0A914CBS9"/>
<dbReference type="GO" id="GO:0005739">
    <property type="term" value="C:mitochondrion"/>
    <property type="evidence" value="ECO:0007669"/>
    <property type="project" value="TreeGrafter"/>
</dbReference>
<dbReference type="InterPro" id="IPR014746">
    <property type="entry name" value="Gln_synth/guanido_kin_cat_dom"/>
</dbReference>
<dbReference type="InterPro" id="IPR006075">
    <property type="entry name" value="Asn/Gln-tRNA_Trfase_suB/E_cat"/>
</dbReference>
<reference evidence="7" key="1">
    <citation type="submission" date="2022-11" db="UniProtKB">
        <authorList>
            <consortium name="WormBaseParasite"/>
        </authorList>
    </citation>
    <scope>IDENTIFICATION</scope>
</reference>
<dbReference type="GO" id="GO:0005524">
    <property type="term" value="F:ATP binding"/>
    <property type="evidence" value="ECO:0007669"/>
    <property type="project" value="UniProtKB-KW"/>
</dbReference>
<evidence type="ECO:0000313" key="7">
    <source>
        <dbReference type="WBParaSite" id="ACRNAN_Path_818.g3110.t1"/>
    </source>
</evidence>
<keyword evidence="4" id="KW-0648">Protein biosynthesis</keyword>